<feature type="repeat" description="ANK" evidence="8">
    <location>
        <begin position="45"/>
        <end position="80"/>
    </location>
</feature>
<dbReference type="GO" id="GO:0005789">
    <property type="term" value="C:endoplasmic reticulum membrane"/>
    <property type="evidence" value="ECO:0007669"/>
    <property type="project" value="UniProtKB-SubCell"/>
</dbReference>
<protein>
    <recommendedName>
        <fullName evidence="10">Ankyrin repeat domain-containing protein</fullName>
    </recommendedName>
</protein>
<feature type="domain" description="Ankyrin repeat" evidence="10">
    <location>
        <begin position="164"/>
        <end position="551"/>
    </location>
</feature>
<dbReference type="Pfam" id="PF00023">
    <property type="entry name" value="Ank"/>
    <property type="match status" value="1"/>
</dbReference>
<name>A0A6G0XY21_9STRA</name>
<keyword evidence="12" id="KW-1185">Reference proteome</keyword>
<dbReference type="AlphaFoldDB" id="A0A6G0XY21"/>
<dbReference type="InterPro" id="IPR036770">
    <property type="entry name" value="Ankyrin_rpt-contain_sf"/>
</dbReference>
<sequence length="565" mass="63960">MSTAFPLHKAIWDGNAIQVEEILQYADCDELNPREKPILLERDLRGNTPLMLALRCAHASQLPIIRILLKYGANVLTRDAMGWSCIQNATLCDNDDVLTEIFLQAEKQTYENLRARSIALYSILHDIPDFYVEIKIELTSWIPLVSRALPSDTLKIWKKGPYIRCDFTIKDFHNTSWKRGRMTHLLRTFENQPGEVLLIDHDTKSALDVSKVITAHTKADIDTSLEMLYTCKMSTYDMDIAKIDLKHKKEMIKKKTAGMPGKKYEMQHATVKLRLRGAAQPNWSPEGSQENRDNNSLAKAKKFFAHLTPTKTSKKTPQSSSPENTVLVTPDSPVEMHLQVQPGDCLHWEYTSSVAGAVHCKATLFANNTVTYVSGPPLAIQDHGLVVLTWTNTTKKKAVITHHIVHQRQVESQMDHGLSPRRGSTATDGLPTPPMPVRVPNPRMQTTAFHDYFESDPEMHHSFRGLIVPPDERSFTKELKGTVTMSESFAFQVADFLPVAQFLSSRSEQFDTLREFFEMKLPPGFPIKFQLPMMLSVRGSYTFVNAGPCTADDYHFAIPSTYTRL</sequence>
<dbReference type="InterPro" id="IPR021832">
    <property type="entry name" value="ANKRD13"/>
</dbReference>
<comment type="subcellular location">
    <subcellularLocation>
        <location evidence="1">Endoplasmic reticulum membrane</location>
    </subcellularLocation>
</comment>
<evidence type="ECO:0000256" key="4">
    <source>
        <dbReference type="ARBA" id="ARBA00023043"/>
    </source>
</evidence>
<dbReference type="VEuPathDB" id="FungiDB:AeMF1_017286"/>
<dbReference type="PROSITE" id="PS50297">
    <property type="entry name" value="ANK_REP_REGION"/>
    <property type="match status" value="1"/>
</dbReference>
<keyword evidence="3" id="KW-0256">Endoplasmic reticulum</keyword>
<keyword evidence="2" id="KW-0677">Repeat</keyword>
<evidence type="ECO:0000256" key="7">
    <source>
        <dbReference type="ARBA" id="ARBA00037107"/>
    </source>
</evidence>
<evidence type="ECO:0000256" key="6">
    <source>
        <dbReference type="ARBA" id="ARBA00023186"/>
    </source>
</evidence>
<evidence type="ECO:0000256" key="1">
    <source>
        <dbReference type="ARBA" id="ARBA00004586"/>
    </source>
</evidence>
<evidence type="ECO:0000256" key="9">
    <source>
        <dbReference type="SAM" id="MobiDB-lite"/>
    </source>
</evidence>
<comment type="caution">
    <text evidence="11">The sequence shown here is derived from an EMBL/GenBank/DDBJ whole genome shotgun (WGS) entry which is preliminary data.</text>
</comment>
<feature type="region of interest" description="Disordered" evidence="9">
    <location>
        <begin position="308"/>
        <end position="328"/>
    </location>
</feature>
<dbReference type="Gene3D" id="1.25.40.20">
    <property type="entry name" value="Ankyrin repeat-containing domain"/>
    <property type="match status" value="1"/>
</dbReference>
<accession>A0A6G0XY21</accession>
<reference evidence="11 12" key="1">
    <citation type="submission" date="2019-07" db="EMBL/GenBank/DDBJ databases">
        <title>Genomics analysis of Aphanomyces spp. identifies a new class of oomycete effector associated with host adaptation.</title>
        <authorList>
            <person name="Gaulin E."/>
        </authorList>
    </citation>
    <scope>NUCLEOTIDE SEQUENCE [LARGE SCALE GENOMIC DNA]</scope>
    <source>
        <strain evidence="11 12">ATCC 201684</strain>
    </source>
</reference>
<dbReference type="SUPFAM" id="SSF48403">
    <property type="entry name" value="Ankyrin repeat"/>
    <property type="match status" value="1"/>
</dbReference>
<proteinExistence type="predicted"/>
<evidence type="ECO:0000256" key="8">
    <source>
        <dbReference type="PROSITE-ProRule" id="PRU00023"/>
    </source>
</evidence>
<dbReference type="InterPro" id="IPR055285">
    <property type="entry name" value="ANKRD13_C"/>
</dbReference>
<dbReference type="Pfam" id="PF11904">
    <property type="entry name" value="ANKRD13_C"/>
    <property type="match status" value="1"/>
</dbReference>
<organism evidence="11 12">
    <name type="scientific">Aphanomyces euteiches</name>
    <dbReference type="NCBI Taxonomy" id="100861"/>
    <lineage>
        <taxon>Eukaryota</taxon>
        <taxon>Sar</taxon>
        <taxon>Stramenopiles</taxon>
        <taxon>Oomycota</taxon>
        <taxon>Saprolegniomycetes</taxon>
        <taxon>Saprolegniales</taxon>
        <taxon>Verrucalvaceae</taxon>
        <taxon>Aphanomyces</taxon>
    </lineage>
</organism>
<dbReference type="PANTHER" id="PTHR12447">
    <property type="entry name" value="ANKYRIN REPEAT DOMAIN-CONTAINING PROTEIN 13"/>
    <property type="match status" value="1"/>
</dbReference>
<dbReference type="PANTHER" id="PTHR12447:SF25">
    <property type="entry name" value="ANKYRIN REPEAT DOMAIN-CONTAINING PROTEIN 13C"/>
    <property type="match status" value="1"/>
</dbReference>
<dbReference type="EMBL" id="VJMJ01000002">
    <property type="protein sequence ID" value="KAF0745437.1"/>
    <property type="molecule type" value="Genomic_DNA"/>
</dbReference>
<gene>
    <name evidence="11" type="ORF">Ae201684_000454</name>
</gene>
<keyword evidence="6" id="KW-0143">Chaperone</keyword>
<evidence type="ECO:0000256" key="5">
    <source>
        <dbReference type="ARBA" id="ARBA00023136"/>
    </source>
</evidence>
<dbReference type="InterPro" id="IPR002110">
    <property type="entry name" value="Ankyrin_rpt"/>
</dbReference>
<comment type="function">
    <text evidence="7">Acts as a molecular chaperone for G protein-coupled receptors, regulating their biogenesis and exit from the ER.</text>
</comment>
<evidence type="ECO:0000313" key="11">
    <source>
        <dbReference type="EMBL" id="KAF0745437.1"/>
    </source>
</evidence>
<dbReference type="Proteomes" id="UP000481153">
    <property type="component" value="Unassembled WGS sequence"/>
</dbReference>
<feature type="compositionally biased region" description="Low complexity" evidence="9">
    <location>
        <begin position="308"/>
        <end position="322"/>
    </location>
</feature>
<dbReference type="PROSITE" id="PS50088">
    <property type="entry name" value="ANK_REPEAT"/>
    <property type="match status" value="1"/>
</dbReference>
<keyword evidence="5" id="KW-0472">Membrane</keyword>
<evidence type="ECO:0000313" key="12">
    <source>
        <dbReference type="Proteomes" id="UP000481153"/>
    </source>
</evidence>
<evidence type="ECO:0000259" key="10">
    <source>
        <dbReference type="Pfam" id="PF11904"/>
    </source>
</evidence>
<evidence type="ECO:0000256" key="2">
    <source>
        <dbReference type="ARBA" id="ARBA00022737"/>
    </source>
</evidence>
<evidence type="ECO:0000256" key="3">
    <source>
        <dbReference type="ARBA" id="ARBA00022824"/>
    </source>
</evidence>
<feature type="region of interest" description="Disordered" evidence="9">
    <location>
        <begin position="410"/>
        <end position="441"/>
    </location>
</feature>
<keyword evidence="4 8" id="KW-0040">ANK repeat</keyword>